<dbReference type="Pfam" id="PF00651">
    <property type="entry name" value="BTB"/>
    <property type="match status" value="1"/>
</dbReference>
<dbReference type="PANTHER" id="PTHR47843">
    <property type="entry name" value="BTB DOMAIN-CONTAINING PROTEIN-RELATED"/>
    <property type="match status" value="1"/>
</dbReference>
<evidence type="ECO:0000259" key="1">
    <source>
        <dbReference type="PROSITE" id="PS50097"/>
    </source>
</evidence>
<dbReference type="InterPro" id="IPR011333">
    <property type="entry name" value="SKP1/BTB/POZ_sf"/>
</dbReference>
<gene>
    <name evidence="2" type="ORF">EN45_079740</name>
</gene>
<feature type="domain" description="BTB" evidence="1">
    <location>
        <begin position="19"/>
        <end position="88"/>
    </location>
</feature>
<reference evidence="2" key="1">
    <citation type="journal article" date="2014" name="Genome Announc.">
        <title>Complete sequencing and chromosome-scale genome assembly of the industrial progenitor strain P2niaD18 from the penicillin producer Penicillium chrysogenum.</title>
        <authorList>
            <person name="Specht T."/>
            <person name="Dahlmann T.A."/>
            <person name="Zadra I."/>
            <person name="Kurnsteiner H."/>
            <person name="Kuck U."/>
        </authorList>
    </citation>
    <scope>NUCLEOTIDE SEQUENCE [LARGE SCALE GENOMIC DNA]</scope>
    <source>
        <strain evidence="2">P2niaD18</strain>
    </source>
</reference>
<dbReference type="Gene3D" id="3.30.710.10">
    <property type="entry name" value="Potassium Channel Kv1.1, Chain A"/>
    <property type="match status" value="1"/>
</dbReference>
<name>A0A167UKX1_PENCH</name>
<evidence type="ECO:0000313" key="2">
    <source>
        <dbReference type="EMBL" id="KZN89374.1"/>
    </source>
</evidence>
<sequence>MARNSVRSKKSDITKIQGPTVTITVGPSKSPFHIHKSLICTSSLFFQKAMSGPWKESKEQTLELPEDDPQAFALYSHWLYFGKIPVIDEGNNNYKEYYDLVSSYVLGDKLLDVKFQNSAIDAIVEKCSAPDPHDGRCYYPCASVVSYAYISTTESATVRKLFVDMYTDTAEAGWLMRELPKEFLYSVVEGLMKKRTAQTKKIKASEYYVNPSAN</sequence>
<dbReference type="InterPro" id="IPR000210">
    <property type="entry name" value="BTB/POZ_dom"/>
</dbReference>
<protein>
    <recommendedName>
        <fullName evidence="1">BTB domain-containing protein</fullName>
    </recommendedName>
</protein>
<dbReference type="SUPFAM" id="SSF54695">
    <property type="entry name" value="POZ domain"/>
    <property type="match status" value="1"/>
</dbReference>
<proteinExistence type="predicted"/>
<accession>A0A167UKX1</accession>
<dbReference type="PROSITE" id="PS50097">
    <property type="entry name" value="BTB"/>
    <property type="match status" value="1"/>
</dbReference>
<dbReference type="PANTHER" id="PTHR47843:SF2">
    <property type="entry name" value="BTB DOMAIN-CONTAINING PROTEIN"/>
    <property type="match status" value="1"/>
</dbReference>
<dbReference type="CDD" id="cd18186">
    <property type="entry name" value="BTB_POZ_ZBTB_KLHL-like"/>
    <property type="match status" value="1"/>
</dbReference>
<dbReference type="PhylomeDB" id="A0A167UKX1"/>
<dbReference type="EMBL" id="CM002799">
    <property type="protein sequence ID" value="KZN89374.1"/>
    <property type="molecule type" value="Genomic_DNA"/>
</dbReference>
<dbReference type="AlphaFoldDB" id="A0A167UKX1"/>
<organism evidence="2">
    <name type="scientific">Penicillium chrysogenum</name>
    <name type="common">Penicillium notatum</name>
    <dbReference type="NCBI Taxonomy" id="5076"/>
    <lineage>
        <taxon>Eukaryota</taxon>
        <taxon>Fungi</taxon>
        <taxon>Dikarya</taxon>
        <taxon>Ascomycota</taxon>
        <taxon>Pezizomycotina</taxon>
        <taxon>Eurotiomycetes</taxon>
        <taxon>Eurotiomycetidae</taxon>
        <taxon>Eurotiales</taxon>
        <taxon>Aspergillaceae</taxon>
        <taxon>Penicillium</taxon>
        <taxon>Penicillium chrysogenum species complex</taxon>
    </lineage>
</organism>
<dbReference type="Proteomes" id="UP000076449">
    <property type="component" value="Chromosome II"/>
</dbReference>